<feature type="disulfide bond" evidence="24">
    <location>
        <begin position="49"/>
        <end position="61"/>
    </location>
</feature>
<organism evidence="32 33">
    <name type="scientific">Chiloscyllium punctatum</name>
    <name type="common">Brownbanded bambooshark</name>
    <name type="synonym">Hemiscyllium punctatum</name>
    <dbReference type="NCBI Taxonomy" id="137246"/>
    <lineage>
        <taxon>Eukaryota</taxon>
        <taxon>Metazoa</taxon>
        <taxon>Chordata</taxon>
        <taxon>Craniata</taxon>
        <taxon>Vertebrata</taxon>
        <taxon>Chondrichthyes</taxon>
        <taxon>Elasmobranchii</taxon>
        <taxon>Galeomorphii</taxon>
        <taxon>Galeoidea</taxon>
        <taxon>Orectolobiformes</taxon>
        <taxon>Hemiscylliidae</taxon>
        <taxon>Chiloscyllium</taxon>
    </lineage>
</organism>
<keyword evidence="18 26" id="KW-0472">Membrane</keyword>
<dbReference type="FunFam" id="3.40.50.410:FF:000002">
    <property type="entry name" value="Integrin beta"/>
    <property type="match status" value="1"/>
</dbReference>
<evidence type="ECO:0000256" key="24">
    <source>
        <dbReference type="PIRSR" id="PIRSR002512-1"/>
    </source>
</evidence>
<dbReference type="SMART" id="SM00423">
    <property type="entry name" value="PSI"/>
    <property type="match status" value="1"/>
</dbReference>
<feature type="disulfide bond" evidence="24">
    <location>
        <begin position="430"/>
        <end position="679"/>
    </location>
</feature>
<dbReference type="InterPro" id="IPR036465">
    <property type="entry name" value="vWFA_dom_sf"/>
</dbReference>
<dbReference type="SUPFAM" id="SSF69179">
    <property type="entry name" value="Integrin domains"/>
    <property type="match status" value="1"/>
</dbReference>
<feature type="signal peptide" evidence="27">
    <location>
        <begin position="1"/>
        <end position="24"/>
    </location>
</feature>
<dbReference type="SMART" id="SM00187">
    <property type="entry name" value="INB"/>
    <property type="match status" value="1"/>
</dbReference>
<keyword evidence="16" id="KW-0770">Synapse</keyword>
<feature type="disulfide bond" evidence="24">
    <location>
        <begin position="585"/>
        <end position="592"/>
    </location>
</feature>
<evidence type="ECO:0000256" key="19">
    <source>
        <dbReference type="ARBA" id="ARBA00023157"/>
    </source>
</evidence>
<keyword evidence="12" id="KW-0460">Magnesium</keyword>
<dbReference type="Gene3D" id="3.40.50.410">
    <property type="entry name" value="von Willebrand factor, type A domain"/>
    <property type="match status" value="1"/>
</dbReference>
<dbReference type="Pfam" id="PF23105">
    <property type="entry name" value="EGF_integrin"/>
    <property type="match status" value="1"/>
</dbReference>
<dbReference type="GO" id="GO:0046872">
    <property type="term" value="F:metal ion binding"/>
    <property type="evidence" value="ECO:0007669"/>
    <property type="project" value="UniProtKB-KW"/>
</dbReference>
<dbReference type="PANTHER" id="PTHR10082">
    <property type="entry name" value="INTEGRIN BETA SUBUNIT"/>
    <property type="match status" value="1"/>
</dbReference>
<dbReference type="InterPro" id="IPR033760">
    <property type="entry name" value="Integrin_beta_N"/>
</dbReference>
<evidence type="ECO:0000256" key="7">
    <source>
        <dbReference type="ARBA" id="ARBA00022692"/>
    </source>
</evidence>
<feature type="disulfide bond" evidence="24">
    <location>
        <begin position="533"/>
        <end position="546"/>
    </location>
</feature>
<feature type="disulfide bond" evidence="24">
    <location>
        <begin position="606"/>
        <end position="611"/>
    </location>
</feature>
<dbReference type="Pfam" id="PF00362">
    <property type="entry name" value="Integrin_beta"/>
    <property type="match status" value="1"/>
</dbReference>
<keyword evidence="13 25" id="KW-0130">Cell adhesion</keyword>
<feature type="transmembrane region" description="Helical" evidence="26">
    <location>
        <begin position="717"/>
        <end position="739"/>
    </location>
</feature>
<feature type="domain" description="Integrin beta subunit cytoplasmic" evidence="30">
    <location>
        <begin position="740"/>
        <end position="786"/>
    </location>
</feature>
<feature type="disulfide bond" evidence="24">
    <location>
        <begin position="567"/>
        <end position="572"/>
    </location>
</feature>
<dbReference type="PROSITE" id="PS00243">
    <property type="entry name" value="I_EGF_1"/>
    <property type="match status" value="1"/>
</dbReference>
<dbReference type="GO" id="GO:0008305">
    <property type="term" value="C:integrin complex"/>
    <property type="evidence" value="ECO:0007669"/>
    <property type="project" value="TreeGrafter"/>
</dbReference>
<keyword evidence="4" id="KW-1003">Cell membrane</keyword>
<evidence type="ECO:0000256" key="23">
    <source>
        <dbReference type="ARBA" id="ARBA00035006"/>
    </source>
</evidence>
<dbReference type="Gene3D" id="3.30.1680.10">
    <property type="entry name" value="ligand-binding face of the semaphorins, domain 2"/>
    <property type="match status" value="1"/>
</dbReference>
<feature type="disulfide bond" evidence="24">
    <location>
        <begin position="548"/>
        <end position="553"/>
    </location>
</feature>
<keyword evidence="14" id="KW-0965">Cell junction</keyword>
<feature type="disulfide bond" evidence="24">
    <location>
        <begin position="638"/>
        <end position="711"/>
    </location>
</feature>
<dbReference type="GO" id="GO:0031258">
    <property type="term" value="C:lamellipodium membrane"/>
    <property type="evidence" value="ECO:0007669"/>
    <property type="project" value="UniProtKB-SubCell"/>
</dbReference>
<evidence type="ECO:0000256" key="12">
    <source>
        <dbReference type="ARBA" id="ARBA00022842"/>
    </source>
</evidence>
<evidence type="ECO:0000256" key="25">
    <source>
        <dbReference type="RuleBase" id="RU000633"/>
    </source>
</evidence>
<keyword evidence="19 24" id="KW-1015">Disulfide bond</keyword>
<dbReference type="GO" id="GO:0007160">
    <property type="term" value="P:cell-matrix adhesion"/>
    <property type="evidence" value="ECO:0007669"/>
    <property type="project" value="TreeGrafter"/>
</dbReference>
<evidence type="ECO:0000256" key="15">
    <source>
        <dbReference type="ARBA" id="ARBA00022989"/>
    </source>
</evidence>
<dbReference type="InterPro" id="IPR040622">
    <property type="entry name" value="EGF_integrin_1"/>
</dbReference>
<dbReference type="FunFam" id="2.10.25.10:FF:000036">
    <property type="entry name" value="Integrin beta"/>
    <property type="match status" value="1"/>
</dbReference>
<dbReference type="InterPro" id="IPR013111">
    <property type="entry name" value="EGF_extracell"/>
</dbReference>
<evidence type="ECO:0000313" key="32">
    <source>
        <dbReference type="EMBL" id="GCC38446.1"/>
    </source>
</evidence>
<dbReference type="SMART" id="SM01241">
    <property type="entry name" value="Integrin_b_cyt"/>
    <property type="match status" value="1"/>
</dbReference>
<keyword evidence="33" id="KW-1185">Reference proteome</keyword>
<feature type="disulfide bond" evidence="24">
    <location>
        <begin position="498"/>
        <end position="511"/>
    </location>
</feature>
<evidence type="ECO:0000259" key="30">
    <source>
        <dbReference type="SMART" id="SM01241"/>
    </source>
</evidence>
<evidence type="ECO:0000256" key="10">
    <source>
        <dbReference type="ARBA" id="ARBA00022737"/>
    </source>
</evidence>
<dbReference type="GO" id="GO:0070527">
    <property type="term" value="P:platelet aggregation"/>
    <property type="evidence" value="ECO:0007669"/>
    <property type="project" value="TreeGrafter"/>
</dbReference>
<dbReference type="FunFam" id="3.30.1680.10:FF:000002">
    <property type="entry name" value="Integrin beta"/>
    <property type="match status" value="1"/>
</dbReference>
<feature type="disulfide bond" evidence="24">
    <location>
        <begin position="632"/>
        <end position="641"/>
    </location>
</feature>
<evidence type="ECO:0000259" key="28">
    <source>
        <dbReference type="SMART" id="SM00187"/>
    </source>
</evidence>
<evidence type="ECO:0000256" key="13">
    <source>
        <dbReference type="ARBA" id="ARBA00022889"/>
    </source>
</evidence>
<dbReference type="PIRSF" id="PIRSF002512">
    <property type="entry name" value="Integrin_B"/>
    <property type="match status" value="1"/>
</dbReference>
<dbReference type="InterPro" id="IPR014836">
    <property type="entry name" value="Integrin_bsu_cyt_dom"/>
</dbReference>
<dbReference type="GO" id="GO:0005925">
    <property type="term" value="C:focal adhesion"/>
    <property type="evidence" value="ECO:0007669"/>
    <property type="project" value="TreeGrafter"/>
</dbReference>
<feature type="disulfide bond" evidence="24">
    <location>
        <begin position="201"/>
        <end position="208"/>
    </location>
</feature>
<dbReference type="Proteomes" id="UP000287033">
    <property type="component" value="Unassembled WGS sequence"/>
</dbReference>
<evidence type="ECO:0000256" key="4">
    <source>
        <dbReference type="ARBA" id="ARBA00022475"/>
    </source>
</evidence>
<dbReference type="FunFam" id="2.10.25.10:FF:000075">
    <property type="entry name" value="Integrin beta"/>
    <property type="match status" value="1"/>
</dbReference>
<keyword evidence="15 26" id="KW-1133">Transmembrane helix</keyword>
<dbReference type="GO" id="GO:0033627">
    <property type="term" value="P:cell adhesion mediated by integrin"/>
    <property type="evidence" value="ECO:0007669"/>
    <property type="project" value="TreeGrafter"/>
</dbReference>
<dbReference type="Gene3D" id="2.10.25.10">
    <property type="entry name" value="Laminin"/>
    <property type="match status" value="3"/>
</dbReference>
<comment type="caution">
    <text evidence="32">The sequence shown here is derived from an EMBL/GenBank/DDBJ whole genome shotgun (WGS) entry which is preliminary data.</text>
</comment>
<feature type="disulfide bond" evidence="24">
    <location>
        <begin position="473"/>
        <end position="485"/>
    </location>
</feature>
<evidence type="ECO:0000256" key="11">
    <source>
        <dbReference type="ARBA" id="ARBA00022837"/>
    </source>
</evidence>
<dbReference type="GO" id="GO:0045124">
    <property type="term" value="P:regulation of bone resorption"/>
    <property type="evidence" value="ECO:0007669"/>
    <property type="project" value="UniProtKB-ARBA"/>
</dbReference>
<dbReference type="GO" id="GO:0045211">
    <property type="term" value="C:postsynaptic membrane"/>
    <property type="evidence" value="ECO:0007669"/>
    <property type="project" value="UniProtKB-SubCell"/>
</dbReference>
<dbReference type="InterPro" id="IPR057243">
    <property type="entry name" value="Integrin_I-EGF_CS"/>
</dbReference>
<dbReference type="InterPro" id="IPR036349">
    <property type="entry name" value="Integrin_bsu_tail_dom_sf"/>
</dbReference>
<dbReference type="AlphaFoldDB" id="A0A401T705"/>
<feature type="disulfide bond" evidence="24">
    <location>
        <begin position="659"/>
        <end position="687"/>
    </location>
</feature>
<evidence type="ECO:0000256" key="5">
    <source>
        <dbReference type="ARBA" id="ARBA00022536"/>
    </source>
</evidence>
<keyword evidence="9 27" id="KW-0732">Signal</keyword>
<evidence type="ECO:0000256" key="14">
    <source>
        <dbReference type="ARBA" id="ARBA00022949"/>
    </source>
</evidence>
<feature type="disulfide bond" evidence="24">
    <location>
        <begin position="256"/>
        <end position="297"/>
    </location>
</feature>
<comment type="similarity">
    <text evidence="3 25">Belongs to the integrin beta chain family.</text>
</comment>
<dbReference type="GO" id="GO:0001968">
    <property type="term" value="F:fibronectin binding"/>
    <property type="evidence" value="ECO:0007669"/>
    <property type="project" value="TreeGrafter"/>
</dbReference>
<feature type="domain" description="PSI" evidence="29">
    <location>
        <begin position="27"/>
        <end position="73"/>
    </location>
</feature>
<dbReference type="InterPro" id="IPR015812">
    <property type="entry name" value="Integrin_bsu"/>
</dbReference>
<keyword evidence="5" id="KW-0245">EGF-like domain</keyword>
<dbReference type="FunFam" id="4.10.1240.30:FF:000001">
    <property type="entry name" value="Integrin beta"/>
    <property type="match status" value="1"/>
</dbReference>
<feature type="disulfide bond" evidence="24">
    <location>
        <begin position="613"/>
        <end position="622"/>
    </location>
</feature>
<feature type="disulfide bond" evidence="24">
    <location>
        <begin position="458"/>
        <end position="462"/>
    </location>
</feature>
<dbReference type="OrthoDB" id="410592at2759"/>
<dbReference type="InterPro" id="IPR012896">
    <property type="entry name" value="Integrin_bsu_tail"/>
</dbReference>
<dbReference type="Pfam" id="PF08725">
    <property type="entry name" value="Integrin_b_cyt"/>
    <property type="match status" value="1"/>
</dbReference>
<dbReference type="OMA" id="THTTHFR"/>
<protein>
    <recommendedName>
        <fullName evidence="25">Integrin beta</fullName>
    </recommendedName>
</protein>
<feature type="disulfide bond" evidence="24">
    <location>
        <begin position="482"/>
        <end position="520"/>
    </location>
</feature>
<dbReference type="FunFam" id="1.20.5.100:FF:000002">
    <property type="entry name" value="Integrin beta"/>
    <property type="match status" value="1"/>
</dbReference>
<dbReference type="GO" id="GO:0030335">
    <property type="term" value="P:positive regulation of cell migration"/>
    <property type="evidence" value="ECO:0007669"/>
    <property type="project" value="UniProtKB-ARBA"/>
</dbReference>
<name>A0A401T705_CHIPU</name>
<dbReference type="InterPro" id="IPR057073">
    <property type="entry name" value="EGF_integrin_2"/>
</dbReference>
<evidence type="ECO:0000256" key="6">
    <source>
        <dbReference type="ARBA" id="ARBA00022553"/>
    </source>
</evidence>
<reference evidence="32 33" key="1">
    <citation type="journal article" date="2018" name="Nat. Ecol. Evol.">
        <title>Shark genomes provide insights into elasmobranch evolution and the origin of vertebrates.</title>
        <authorList>
            <person name="Hara Y"/>
            <person name="Yamaguchi K"/>
            <person name="Onimaru K"/>
            <person name="Kadota M"/>
            <person name="Koyanagi M"/>
            <person name="Keeley SD"/>
            <person name="Tatsumi K"/>
            <person name="Tanaka K"/>
            <person name="Motone F"/>
            <person name="Kageyama Y"/>
            <person name="Nozu R"/>
            <person name="Adachi N"/>
            <person name="Nishimura O"/>
            <person name="Nakagawa R"/>
            <person name="Tanegashima C"/>
            <person name="Kiyatake I"/>
            <person name="Matsumoto R"/>
            <person name="Murakumo K"/>
            <person name="Nishida K"/>
            <person name="Terakita A"/>
            <person name="Kuratani S"/>
            <person name="Sato K"/>
            <person name="Hyodo S Kuraku.S."/>
        </authorList>
    </citation>
    <scope>NUCLEOTIDE SEQUENCE [LARGE SCALE GENOMIC DNA]</scope>
</reference>
<keyword evidence="10" id="KW-0677">Repeat</keyword>
<keyword evidence="6" id="KW-0597">Phosphoprotein</keyword>
<evidence type="ECO:0000259" key="31">
    <source>
        <dbReference type="SMART" id="SM01242"/>
    </source>
</evidence>
<feature type="disulfide bond" evidence="24">
    <location>
        <begin position="625"/>
        <end position="628"/>
    </location>
</feature>
<evidence type="ECO:0000256" key="18">
    <source>
        <dbReference type="ARBA" id="ARBA00023136"/>
    </source>
</evidence>
<dbReference type="GO" id="GO:0005178">
    <property type="term" value="F:integrin binding"/>
    <property type="evidence" value="ECO:0007669"/>
    <property type="project" value="TreeGrafter"/>
</dbReference>
<dbReference type="PROSITE" id="PS52047">
    <property type="entry name" value="I_EGF_2"/>
    <property type="match status" value="2"/>
</dbReference>
<feature type="disulfide bond" evidence="24">
    <location>
        <begin position="528"/>
        <end position="561"/>
    </location>
</feature>
<feature type="domain" description="Integrin beta subunit tail" evidence="31">
    <location>
        <begin position="632"/>
        <end position="716"/>
    </location>
</feature>
<evidence type="ECO:0000256" key="2">
    <source>
        <dbReference type="ARBA" id="ARBA00004282"/>
    </source>
</evidence>
<dbReference type="GO" id="GO:0008284">
    <property type="term" value="P:positive regulation of cell population proliferation"/>
    <property type="evidence" value="ECO:0007669"/>
    <property type="project" value="UniProtKB-ARBA"/>
</dbReference>
<keyword evidence="17 25" id="KW-0401">Integrin</keyword>
<dbReference type="PANTHER" id="PTHR10082:SF25">
    <property type="entry name" value="INTEGRIN BETA-3"/>
    <property type="match status" value="1"/>
</dbReference>
<feature type="disulfide bond" evidence="24">
    <location>
        <begin position="487"/>
        <end position="496"/>
    </location>
</feature>
<dbReference type="Pfam" id="PF07974">
    <property type="entry name" value="EGF_2"/>
    <property type="match status" value="1"/>
</dbReference>
<dbReference type="SMART" id="SM01242">
    <property type="entry name" value="Integrin_B_tail"/>
    <property type="match status" value="1"/>
</dbReference>
<evidence type="ECO:0000256" key="22">
    <source>
        <dbReference type="ARBA" id="ARBA00023273"/>
    </source>
</evidence>
<evidence type="ECO:0000256" key="21">
    <source>
        <dbReference type="ARBA" id="ARBA00023257"/>
    </source>
</evidence>
<keyword evidence="22" id="KW-0966">Cell projection</keyword>
<feature type="disulfide bond" evidence="24">
    <location>
        <begin position="28"/>
        <end position="460"/>
    </location>
</feature>
<comment type="subcellular location">
    <subcellularLocation>
        <location evidence="2">Cell junction</location>
    </subcellularLocation>
    <subcellularLocation>
        <location evidence="25">Cell membrane</location>
        <topology evidence="25">Single-pass type I membrane protein</topology>
    </subcellularLocation>
    <subcellularLocation>
        <location evidence="1">Cell projection</location>
        <location evidence="1">Lamellipodium membrane</location>
    </subcellularLocation>
    <subcellularLocation>
        <location evidence="23">Postsynaptic cell membrane</location>
        <topology evidence="23">Single-pass type I membrane protein</topology>
    </subcellularLocation>
</comment>
<keyword evidence="8" id="KW-0479">Metal-binding</keyword>
<evidence type="ECO:0000256" key="8">
    <source>
        <dbReference type="ARBA" id="ARBA00022723"/>
    </source>
</evidence>
<dbReference type="SUPFAM" id="SSF103575">
    <property type="entry name" value="Plexin repeat"/>
    <property type="match status" value="1"/>
</dbReference>
<dbReference type="SUPFAM" id="SSF69687">
    <property type="entry name" value="Integrin beta tail domain"/>
    <property type="match status" value="1"/>
</dbReference>
<evidence type="ECO:0000256" key="3">
    <source>
        <dbReference type="ARBA" id="ARBA00007449"/>
    </source>
</evidence>
<dbReference type="PRINTS" id="PR01186">
    <property type="entry name" value="INTEGRINB"/>
</dbReference>
<feature type="disulfide bond" evidence="24">
    <location>
        <begin position="608"/>
        <end position="655"/>
    </location>
</feature>
<dbReference type="SUPFAM" id="SSF57196">
    <property type="entry name" value="EGF/Laminin"/>
    <property type="match status" value="2"/>
</dbReference>
<dbReference type="InterPro" id="IPR016201">
    <property type="entry name" value="PSI"/>
</dbReference>
<dbReference type="GO" id="GO:0007229">
    <property type="term" value="P:integrin-mediated signaling pathway"/>
    <property type="evidence" value="ECO:0007669"/>
    <property type="project" value="UniProtKB-KW"/>
</dbReference>
<keyword evidence="7 25" id="KW-0812">Transmembrane</keyword>
<dbReference type="Pfam" id="PF07965">
    <property type="entry name" value="Integrin_B_tail"/>
    <property type="match status" value="1"/>
</dbReference>
<evidence type="ECO:0000256" key="16">
    <source>
        <dbReference type="ARBA" id="ARBA00023018"/>
    </source>
</evidence>
<dbReference type="InterPro" id="IPR002369">
    <property type="entry name" value="Integrin_bsu_VWA"/>
</dbReference>
<evidence type="ECO:0000256" key="9">
    <source>
        <dbReference type="ARBA" id="ARBA00022729"/>
    </source>
</evidence>
<dbReference type="InterPro" id="IPR032695">
    <property type="entry name" value="Integrin_dom_sf"/>
</dbReference>
<feature type="disulfide bond" evidence="24">
    <location>
        <begin position="569"/>
        <end position="600"/>
    </location>
</feature>
<proteinExistence type="inferred from homology"/>
<sequence>MGTLSLGAGCITLLAALCMTTVWGDNLCVSRGAATCAECLQIEPYCAWCSQEDFGSSSSWCDLKENLILKGCAENATEYPQSYFRIEKNLPLSSKGSSDNPEKIVQFSPQKISLSLRRGESTSFTVQVRQVEDYPVDIYYLMDLSFSMKDDLKTIQELGTRVAKEMAEVTSNLQLGFGAFVDKPVSPYIYMTSEAEIENPCLRIDRSCRPVFGFINALKLTEEVEKFNEEVIKQQVSRNRDTPEGGMDAILQATVCTDDIGWRQEATHMLVFVTDAGSHFALDGRLAGITHPNDGHCHMNLNNEYNASTILDYPSLAMLAEKLTENNIFLIFAVTGTVTEIYRSYTKMLPGSTVGTISRDSSNVLDIIIDAYQRIRSIVEMEVLNLPKELSVTFDAHCGDNGFFPGQRVCSGLKIGDTVNFTVKLEARECPVGEKVKTFTVKPILFRDSLEVTVDFNCDCECEKDAVENSTRCSNGNGTYECGVCKCLPGRLGPSCECTDSDFSVTEEASCTPEGGGPICSNRGDCLCGQCVCHNSDFGIISGKFCECDDFSCGRFKGELCSGNGRCECGECKCFPDWTDSYCNCTIKTDNCVPAFGLICNGRGHCECGKCVCTSGAFGDQCEKCPTCPDACSFKRSCVECKVFETGKLMENGTCDKVCRDEIRRVRTLDTETTDGVICTYKDENGCVVRFRYHEESNGKSILSVIEEPECPPPVNILLIILCLMGAILLCGLVALLMWKLLVTVHDKREFAKFEAERANAKWNTDNNPLYQGPTTTFTNFTYTGNTD</sequence>
<dbReference type="EMBL" id="BEZZ01001185">
    <property type="protein sequence ID" value="GCC38446.1"/>
    <property type="molecule type" value="Genomic_DNA"/>
</dbReference>
<dbReference type="GO" id="GO:0016477">
    <property type="term" value="P:cell migration"/>
    <property type="evidence" value="ECO:0007669"/>
    <property type="project" value="TreeGrafter"/>
</dbReference>
<feature type="disulfide bond" evidence="24">
    <location>
        <begin position="526"/>
        <end position="531"/>
    </location>
</feature>
<dbReference type="GO" id="GO:0070051">
    <property type="term" value="F:fibrinogen binding"/>
    <property type="evidence" value="ECO:0007669"/>
    <property type="project" value="TreeGrafter"/>
</dbReference>
<dbReference type="Pfam" id="PF18372">
    <property type="entry name" value="I-EGF_1"/>
    <property type="match status" value="1"/>
</dbReference>
<keyword evidence="11" id="KW-0106">Calcium</keyword>
<feature type="disulfide bond" evidence="24">
    <location>
        <begin position="398"/>
        <end position="410"/>
    </location>
</feature>
<dbReference type="Gene3D" id="4.10.1240.30">
    <property type="match status" value="1"/>
</dbReference>
<keyword evidence="20" id="KW-0325">Glycoprotein</keyword>
<dbReference type="Pfam" id="PF17205">
    <property type="entry name" value="PSI_integrin"/>
    <property type="match status" value="1"/>
</dbReference>
<feature type="disulfide bond" evidence="24">
    <location>
        <begin position="36"/>
        <end position="46"/>
    </location>
</feature>
<feature type="domain" description="Integrin beta subunit VWA" evidence="28">
    <location>
        <begin position="35"/>
        <end position="460"/>
    </location>
</feature>
<evidence type="ECO:0000313" key="33">
    <source>
        <dbReference type="Proteomes" id="UP000287033"/>
    </source>
</evidence>
<dbReference type="SUPFAM" id="SSF53300">
    <property type="entry name" value="vWA-like"/>
    <property type="match status" value="1"/>
</dbReference>
<evidence type="ECO:0000256" key="17">
    <source>
        <dbReference type="ARBA" id="ARBA00023037"/>
    </source>
</evidence>
<evidence type="ECO:0000256" key="26">
    <source>
        <dbReference type="SAM" id="Phobius"/>
    </source>
</evidence>
<evidence type="ECO:0000256" key="20">
    <source>
        <dbReference type="ARBA" id="ARBA00023180"/>
    </source>
</evidence>
<gene>
    <name evidence="32" type="ORF">chiPu_0016960</name>
</gene>
<evidence type="ECO:0000256" key="1">
    <source>
        <dbReference type="ARBA" id="ARBA00004121"/>
    </source>
</evidence>
<evidence type="ECO:0000256" key="27">
    <source>
        <dbReference type="SAM" id="SignalP"/>
    </source>
</evidence>
<feature type="disulfide bond" evidence="24">
    <location>
        <begin position="574"/>
        <end position="583"/>
    </location>
</feature>
<dbReference type="Gene3D" id="2.60.40.1510">
    <property type="entry name" value="ntegrin, alpha v. Chain A, domain 3"/>
    <property type="match status" value="1"/>
</dbReference>
<keyword evidence="21" id="KW-0628">Postsynaptic cell membrane</keyword>
<dbReference type="GO" id="GO:0009986">
    <property type="term" value="C:cell surface"/>
    <property type="evidence" value="ECO:0007669"/>
    <property type="project" value="TreeGrafter"/>
</dbReference>
<evidence type="ECO:0000259" key="29">
    <source>
        <dbReference type="SMART" id="SM00423"/>
    </source>
</evidence>
<feature type="chain" id="PRO_5019030594" description="Integrin beta" evidence="27">
    <location>
        <begin position="25"/>
        <end position="788"/>
    </location>
</feature>
<dbReference type="STRING" id="137246.A0A401T705"/>
<accession>A0A401T705</accession>
<dbReference type="Gene3D" id="1.20.5.100">
    <property type="entry name" value="Cytochrome c1, transmembrane anchor, C-terminal"/>
    <property type="match status" value="1"/>
</dbReference>
<feature type="disulfide bond" evidence="24">
    <location>
        <begin position="39"/>
        <end position="72"/>
    </location>
</feature>